<evidence type="ECO:0000313" key="2">
    <source>
        <dbReference type="Proteomes" id="UP000599391"/>
    </source>
</evidence>
<dbReference type="EMBL" id="JAECZB010000011">
    <property type="protein sequence ID" value="MBH8552211.1"/>
    <property type="molecule type" value="Genomic_DNA"/>
</dbReference>
<gene>
    <name evidence="1" type="ORF">I8751_07460</name>
</gene>
<dbReference type="AlphaFoldDB" id="A0A8J7HA14"/>
<name>A0A8J7HA14_9CYAN</name>
<reference evidence="1 2" key="1">
    <citation type="journal article" date="2021" name="Int. J. Syst. Evol. Microbiol.">
        <title>Amazonocrinis nigriterrae gen. nov., sp. nov., Atlanticothrix silvestris gen. nov., sp. nov. and Dendronalium phyllosphericum gen. nov., sp. nov., nostocacean cyanobacteria from Brazilian environments.</title>
        <authorList>
            <person name="Alvarenga D.O."/>
            <person name="Andreote A.P.D."/>
            <person name="Branco L.H.Z."/>
            <person name="Delbaje E."/>
            <person name="Cruz R.B."/>
            <person name="Varani A.M."/>
            <person name="Fiore M.F."/>
        </authorList>
    </citation>
    <scope>NUCLEOTIDE SEQUENCE [LARGE SCALE GENOMIC DNA]</scope>
    <source>
        <strain evidence="1 2">CENA357</strain>
    </source>
</reference>
<evidence type="ECO:0000313" key="1">
    <source>
        <dbReference type="EMBL" id="MBH8552211.1"/>
    </source>
</evidence>
<accession>A0A8J7HA14</accession>
<protein>
    <submittedName>
        <fullName evidence="1">Uncharacterized protein</fullName>
    </submittedName>
</protein>
<keyword evidence="2" id="KW-1185">Reference proteome</keyword>
<proteinExistence type="predicted"/>
<comment type="caution">
    <text evidence="1">The sequence shown here is derived from an EMBL/GenBank/DDBJ whole genome shotgun (WGS) entry which is preliminary data.</text>
</comment>
<dbReference type="RefSeq" id="WP_214438583.1">
    <property type="nucleotide sequence ID" value="NZ_JAECZB010000011.1"/>
</dbReference>
<sequence>MVSSLKLKALNIRESKIVHKSFTLHQLGRFVTEEAVCLMFQIGRTDIYTVECWRYVVYVHAKGISKFVSYADFPPIIGVQRPRQSDLIKWRRRWRKQHDYASKKQAPSWWAQFFTQEFLQVTSESELYSWGELVELIPYAFHEETLQELRQSYRQEKLLLCV</sequence>
<organism evidence="1 2">
    <name type="scientific">Atlanticothrix silvestris CENA357</name>
    <dbReference type="NCBI Taxonomy" id="1725252"/>
    <lineage>
        <taxon>Bacteria</taxon>
        <taxon>Bacillati</taxon>
        <taxon>Cyanobacteriota</taxon>
        <taxon>Cyanophyceae</taxon>
        <taxon>Nostocales</taxon>
        <taxon>Nodulariaceae</taxon>
        <taxon>Atlanticothrix</taxon>
        <taxon>Atlanticothrix silvestris</taxon>
    </lineage>
</organism>
<dbReference type="Proteomes" id="UP000599391">
    <property type="component" value="Unassembled WGS sequence"/>
</dbReference>